<evidence type="ECO:0000256" key="3">
    <source>
        <dbReference type="SAM" id="SignalP"/>
    </source>
</evidence>
<keyword evidence="6" id="KW-1185">Reference proteome</keyword>
<dbReference type="Gene3D" id="2.40.30.170">
    <property type="match status" value="1"/>
</dbReference>
<evidence type="ECO:0000313" key="5">
    <source>
        <dbReference type="EMBL" id="WZJ22608.1"/>
    </source>
</evidence>
<dbReference type="InterPro" id="IPR058792">
    <property type="entry name" value="Beta-barrel_RND_2"/>
</dbReference>
<keyword evidence="2" id="KW-0813">Transport</keyword>
<evidence type="ECO:0000313" key="6">
    <source>
        <dbReference type="Proteomes" id="UP001479520"/>
    </source>
</evidence>
<dbReference type="EMBL" id="CP151406">
    <property type="protein sequence ID" value="WZJ22608.1"/>
    <property type="molecule type" value="Genomic_DNA"/>
</dbReference>
<comment type="similarity">
    <text evidence="1">Belongs to the membrane fusion protein (MFP) (TC 8.A.1) family.</text>
</comment>
<feature type="chain" id="PRO_5046528367" evidence="3">
    <location>
        <begin position="26"/>
        <end position="361"/>
    </location>
</feature>
<dbReference type="Gene3D" id="2.40.50.100">
    <property type="match status" value="1"/>
</dbReference>
<dbReference type="InterPro" id="IPR006143">
    <property type="entry name" value="RND_pump_MFP"/>
</dbReference>
<reference evidence="5 6" key="1">
    <citation type="submission" date="2024-04" db="EMBL/GenBank/DDBJ databases">
        <title>Dissimilatory iodate-reducing microorganisms contribute to the enrichment of iodine in groundwater.</title>
        <authorList>
            <person name="Jiang Z."/>
        </authorList>
    </citation>
    <scope>NUCLEOTIDE SEQUENCE [LARGE SCALE GENOMIC DNA]</scope>
    <source>
        <strain evidence="5 6">NCP973</strain>
    </source>
</reference>
<evidence type="ECO:0000256" key="2">
    <source>
        <dbReference type="ARBA" id="ARBA00022448"/>
    </source>
</evidence>
<keyword evidence="3" id="KW-0732">Signal</keyword>
<dbReference type="Pfam" id="PF25954">
    <property type="entry name" value="Beta-barrel_RND_2"/>
    <property type="match status" value="1"/>
</dbReference>
<evidence type="ECO:0000259" key="4">
    <source>
        <dbReference type="Pfam" id="PF25954"/>
    </source>
</evidence>
<dbReference type="NCBIfam" id="TIGR01730">
    <property type="entry name" value="RND_mfp"/>
    <property type="match status" value="1"/>
</dbReference>
<feature type="signal peptide" evidence="3">
    <location>
        <begin position="1"/>
        <end position="25"/>
    </location>
</feature>
<protein>
    <submittedName>
        <fullName evidence="5">Efflux RND transporter periplasmic adaptor subunit</fullName>
    </submittedName>
</protein>
<dbReference type="Proteomes" id="UP001479520">
    <property type="component" value="Chromosome"/>
</dbReference>
<feature type="domain" description="CusB-like beta-barrel" evidence="4">
    <location>
        <begin position="212"/>
        <end position="282"/>
    </location>
</feature>
<dbReference type="PANTHER" id="PTHR30097">
    <property type="entry name" value="CATION EFFLUX SYSTEM PROTEIN CUSB"/>
    <property type="match status" value="1"/>
</dbReference>
<name>A0ABZ2XJR4_9RHOO</name>
<proteinExistence type="inferred from homology"/>
<organism evidence="5 6">
    <name type="scientific">Azonexus hydrophilus</name>
    <dbReference type="NCBI Taxonomy" id="418702"/>
    <lineage>
        <taxon>Bacteria</taxon>
        <taxon>Pseudomonadati</taxon>
        <taxon>Pseudomonadota</taxon>
        <taxon>Betaproteobacteria</taxon>
        <taxon>Rhodocyclales</taxon>
        <taxon>Azonexaceae</taxon>
        <taxon>Azonexus</taxon>
    </lineage>
</organism>
<dbReference type="PANTHER" id="PTHR30097:SF4">
    <property type="entry name" value="SLR6042 PROTEIN"/>
    <property type="match status" value="1"/>
</dbReference>
<accession>A0ABZ2XJR4</accession>
<evidence type="ECO:0000256" key="1">
    <source>
        <dbReference type="ARBA" id="ARBA00009477"/>
    </source>
</evidence>
<dbReference type="InterPro" id="IPR051909">
    <property type="entry name" value="MFP_Cation_Efflux"/>
</dbReference>
<dbReference type="RefSeq" id="WP_341744271.1">
    <property type="nucleotide sequence ID" value="NZ_CP151406.1"/>
</dbReference>
<dbReference type="Gene3D" id="2.40.420.20">
    <property type="match status" value="1"/>
</dbReference>
<dbReference type="SUPFAM" id="SSF111369">
    <property type="entry name" value="HlyD-like secretion proteins"/>
    <property type="match status" value="1"/>
</dbReference>
<gene>
    <name evidence="5" type="ORF">AADV58_05515</name>
</gene>
<dbReference type="Gene3D" id="1.10.287.470">
    <property type="entry name" value="Helix hairpin bin"/>
    <property type="match status" value="1"/>
</dbReference>
<sequence>MSRHFLIKPYAVSLFLCLLSLEGHAAETTLLNARQLQSLGIQTRTLPPEEDVRLPGLPGRVDIPAGQLQMLVAPLEGTLQEVLIPPGEMVKKGQVVARLISPQALELQRLHVEASARAAQAGAARQRDEQLFKEGIIAQARLESSRAAAAEAGAQLAQSRQSLALAGGRPGAGGAVLELRAGLDGVLLEQLAQVGDRLPAATPIARIGRPAPLWVTLQVPAGVAARVKAGDIVRLPLLGVEGKLLAVSRSVDAASQNVTLRAQVDRGSEQLRPGQAVEVEIQVSGQPGQALPSRALARHEGQLLAFVQQGGGETVRFVAKPVKVLSQLGDTVMVAGLVPGERVAVQGVASLKAMLAGAGGE</sequence>